<protein>
    <submittedName>
        <fullName evidence="8">Uncharacterized protein</fullName>
    </submittedName>
</protein>
<dbReference type="SUPFAM" id="SSF50447">
    <property type="entry name" value="Translation proteins"/>
    <property type="match status" value="1"/>
</dbReference>
<dbReference type="AlphaFoldDB" id="A0AAE1VQS6"/>
<comment type="similarity">
    <text evidence="1">Belongs to the TRAFAC class translation factor GTPase superfamily. Classic translation factor GTPase family. EF-G/EF-2 subfamily.</text>
</comment>
<evidence type="ECO:0000256" key="2">
    <source>
        <dbReference type="ARBA" id="ARBA00022741"/>
    </source>
</evidence>
<dbReference type="Gene3D" id="3.30.230.10">
    <property type="match status" value="1"/>
</dbReference>
<dbReference type="Pfam" id="PF00679">
    <property type="entry name" value="EFG_C"/>
    <property type="match status" value="1"/>
</dbReference>
<evidence type="ECO:0000259" key="7">
    <source>
        <dbReference type="SMART" id="SM00889"/>
    </source>
</evidence>
<dbReference type="EMBL" id="JAVYJV010000001">
    <property type="protein sequence ID" value="KAK4379448.1"/>
    <property type="molecule type" value="Genomic_DNA"/>
</dbReference>
<dbReference type="FunFam" id="3.30.70.870:FF:000001">
    <property type="entry name" value="Elongation factor G"/>
    <property type="match status" value="1"/>
</dbReference>
<dbReference type="GO" id="GO:0003746">
    <property type="term" value="F:translation elongation factor activity"/>
    <property type="evidence" value="ECO:0007669"/>
    <property type="project" value="UniProtKB-KW"/>
</dbReference>
<feature type="domain" description="Elongation factor EFG" evidence="6">
    <location>
        <begin position="361"/>
        <end position="441"/>
    </location>
</feature>
<dbReference type="GO" id="GO:0070125">
    <property type="term" value="P:mitochondrial translational elongation"/>
    <property type="evidence" value="ECO:0007669"/>
    <property type="project" value="TreeGrafter"/>
</dbReference>
<dbReference type="SUPFAM" id="SSF54980">
    <property type="entry name" value="EF-G C-terminal domain-like"/>
    <property type="match status" value="2"/>
</dbReference>
<name>A0AAE1VQS6_9SOLA</name>
<keyword evidence="3" id="KW-0251">Elongation factor</keyword>
<proteinExistence type="inferred from homology"/>
<dbReference type="InterPro" id="IPR027417">
    <property type="entry name" value="P-loop_NTPase"/>
</dbReference>
<dbReference type="CDD" id="cd16262">
    <property type="entry name" value="EFG_III"/>
    <property type="match status" value="1"/>
</dbReference>
<dbReference type="InterPro" id="IPR004161">
    <property type="entry name" value="EFTu-like_2"/>
</dbReference>
<dbReference type="FunFam" id="3.30.230.10:FF:000003">
    <property type="entry name" value="Elongation factor G"/>
    <property type="match status" value="1"/>
</dbReference>
<dbReference type="InterPro" id="IPR009022">
    <property type="entry name" value="EFG_III"/>
</dbReference>
<keyword evidence="5" id="KW-0342">GTP-binding</keyword>
<dbReference type="InterPro" id="IPR020568">
    <property type="entry name" value="Ribosomal_Su5_D2-typ_SF"/>
</dbReference>
<dbReference type="InterPro" id="IPR009000">
    <property type="entry name" value="Transl_B-barrel_sf"/>
</dbReference>
<dbReference type="SMART" id="SM00889">
    <property type="entry name" value="EFG_IV"/>
    <property type="match status" value="1"/>
</dbReference>
<dbReference type="GO" id="GO:0005525">
    <property type="term" value="F:GTP binding"/>
    <property type="evidence" value="ECO:0007669"/>
    <property type="project" value="UniProtKB-KW"/>
</dbReference>
<dbReference type="Proteomes" id="UP001291623">
    <property type="component" value="Unassembled WGS sequence"/>
</dbReference>
<dbReference type="SMART" id="SM00838">
    <property type="entry name" value="EFG_C"/>
    <property type="match status" value="1"/>
</dbReference>
<dbReference type="InterPro" id="IPR035647">
    <property type="entry name" value="EFG_III/V"/>
</dbReference>
<dbReference type="CDD" id="cd04091">
    <property type="entry name" value="mtEFG1_II_like"/>
    <property type="match status" value="1"/>
</dbReference>
<dbReference type="Pfam" id="PF03144">
    <property type="entry name" value="GTP_EFTU_D2"/>
    <property type="match status" value="1"/>
</dbReference>
<evidence type="ECO:0000256" key="4">
    <source>
        <dbReference type="ARBA" id="ARBA00022917"/>
    </source>
</evidence>
<dbReference type="InterPro" id="IPR014721">
    <property type="entry name" value="Ribsml_uS5_D2-typ_fold_subgr"/>
</dbReference>
<dbReference type="Pfam" id="PF14492">
    <property type="entry name" value="EFG_III"/>
    <property type="match status" value="1"/>
</dbReference>
<dbReference type="GO" id="GO:0003924">
    <property type="term" value="F:GTPase activity"/>
    <property type="evidence" value="ECO:0007669"/>
    <property type="project" value="TreeGrafter"/>
</dbReference>
<dbReference type="FunFam" id="2.40.30.10:FF:000022">
    <property type="entry name" value="Elongation factor G, mitochondrial"/>
    <property type="match status" value="1"/>
</dbReference>
<keyword evidence="2" id="KW-0547">Nucleotide-binding</keyword>
<dbReference type="PANTHER" id="PTHR43636:SF2">
    <property type="entry name" value="ELONGATION FACTOR G, MITOCHONDRIAL"/>
    <property type="match status" value="1"/>
</dbReference>
<accession>A0AAE1VQS6</accession>
<dbReference type="CDD" id="cd01434">
    <property type="entry name" value="EFG_mtEFG1_IV"/>
    <property type="match status" value="1"/>
</dbReference>
<dbReference type="InterPro" id="IPR047872">
    <property type="entry name" value="EFG_IV"/>
</dbReference>
<reference evidence="8" key="1">
    <citation type="submission" date="2023-12" db="EMBL/GenBank/DDBJ databases">
        <title>Genome assembly of Anisodus tanguticus.</title>
        <authorList>
            <person name="Wang Y.-J."/>
        </authorList>
    </citation>
    <scope>NUCLEOTIDE SEQUENCE</scope>
    <source>
        <strain evidence="8">KB-2021</strain>
        <tissue evidence="8">Leaf</tissue>
    </source>
</reference>
<sequence length="473" mass="52647">MSIVNTINIAVVGIGKAAIRRATIARKFVPFFFMGSAFKNKVVQTLLDGVLSYLPCPVEVSNHALDQTKNEEKISWSYFLVTLTGNPSDPLVALAFKLEEECFGQLTYLRTYEGAIRKGDFIINVNTGKKIKVPRLVRMHSNEMEDIQEAHAGQIVAVFGVDCASGDTFTDGSVKYTMTSMNFSKALNRFQKEDPTFRVGLDAESGETIISGMGELHLDIYVERIRREYKVEAQVGKPRVNFRETITKRADFDYLHKKQSGGQGQYGRVVGYVEPLESGSGCKFEFDNMLVGQAIPSNYVPAIEKGFGEAANSGSLIGHPVENIRVVLTDGASHNIDSSELAFKLASIYAFRQCYDKAKPIILEPVMLVEVKVATEFQGTVTGDINKRKGVIIGNDQEGDDSVILANVCLSFFALPAVFRTDFWCLFLSKKHFRIQLQQSIVHAYFRFHSSCFSLKDFFLSASSVVLQSRNFS</sequence>
<evidence type="ECO:0000313" key="8">
    <source>
        <dbReference type="EMBL" id="KAK4379448.1"/>
    </source>
</evidence>
<dbReference type="GO" id="GO:0005739">
    <property type="term" value="C:mitochondrion"/>
    <property type="evidence" value="ECO:0007669"/>
    <property type="project" value="TreeGrafter"/>
</dbReference>
<dbReference type="Gene3D" id="3.40.50.300">
    <property type="entry name" value="P-loop containing nucleotide triphosphate hydrolases"/>
    <property type="match status" value="1"/>
</dbReference>
<evidence type="ECO:0000256" key="3">
    <source>
        <dbReference type="ARBA" id="ARBA00022768"/>
    </source>
</evidence>
<feature type="domain" description="Translation elongation factor EFG/EF2" evidence="7">
    <location>
        <begin position="239"/>
        <end position="359"/>
    </location>
</feature>
<gene>
    <name evidence="8" type="ORF">RND71_001310</name>
</gene>
<dbReference type="Gene3D" id="3.30.70.870">
    <property type="entry name" value="Elongation Factor G (Translational Gtpase), domain 3"/>
    <property type="match status" value="1"/>
</dbReference>
<dbReference type="InterPro" id="IPR005517">
    <property type="entry name" value="Transl_elong_EFG/EF2_IV"/>
</dbReference>
<dbReference type="InterPro" id="IPR041095">
    <property type="entry name" value="EFG_II"/>
</dbReference>
<evidence type="ECO:0000313" key="9">
    <source>
        <dbReference type="Proteomes" id="UP001291623"/>
    </source>
</evidence>
<dbReference type="PANTHER" id="PTHR43636">
    <property type="entry name" value="ELONGATION FACTOR G, MITOCHONDRIAL"/>
    <property type="match status" value="1"/>
</dbReference>
<comment type="caution">
    <text evidence="8">The sequence shown here is derived from an EMBL/GenBank/DDBJ whole genome shotgun (WGS) entry which is preliminary data.</text>
</comment>
<dbReference type="Gene3D" id="3.30.70.240">
    <property type="match status" value="1"/>
</dbReference>
<dbReference type="SUPFAM" id="SSF54211">
    <property type="entry name" value="Ribosomal protein S5 domain 2-like"/>
    <property type="match status" value="1"/>
</dbReference>
<dbReference type="InterPro" id="IPR000640">
    <property type="entry name" value="EFG_V-like"/>
</dbReference>
<evidence type="ECO:0000256" key="1">
    <source>
        <dbReference type="ARBA" id="ARBA00005870"/>
    </source>
</evidence>
<keyword evidence="4" id="KW-0648">Protein biosynthesis</keyword>
<organism evidence="8 9">
    <name type="scientific">Anisodus tanguticus</name>
    <dbReference type="NCBI Taxonomy" id="243964"/>
    <lineage>
        <taxon>Eukaryota</taxon>
        <taxon>Viridiplantae</taxon>
        <taxon>Streptophyta</taxon>
        <taxon>Embryophyta</taxon>
        <taxon>Tracheophyta</taxon>
        <taxon>Spermatophyta</taxon>
        <taxon>Magnoliopsida</taxon>
        <taxon>eudicotyledons</taxon>
        <taxon>Gunneridae</taxon>
        <taxon>Pentapetalae</taxon>
        <taxon>asterids</taxon>
        <taxon>lamiids</taxon>
        <taxon>Solanales</taxon>
        <taxon>Solanaceae</taxon>
        <taxon>Solanoideae</taxon>
        <taxon>Hyoscyameae</taxon>
        <taxon>Anisodus</taxon>
    </lineage>
</organism>
<evidence type="ECO:0000256" key="5">
    <source>
        <dbReference type="ARBA" id="ARBA00023134"/>
    </source>
</evidence>
<evidence type="ECO:0000259" key="6">
    <source>
        <dbReference type="SMART" id="SM00838"/>
    </source>
</evidence>
<dbReference type="Pfam" id="PF03764">
    <property type="entry name" value="EFG_IV"/>
    <property type="match status" value="1"/>
</dbReference>
<dbReference type="Gene3D" id="2.40.30.10">
    <property type="entry name" value="Translation factors"/>
    <property type="match status" value="1"/>
</dbReference>
<keyword evidence="9" id="KW-1185">Reference proteome</keyword>